<proteinExistence type="predicted"/>
<comment type="caution">
    <text evidence="2">The sequence shown here is derived from an EMBL/GenBank/DDBJ whole genome shotgun (WGS) entry which is preliminary data.</text>
</comment>
<gene>
    <name evidence="2" type="ORF">FNM00_12230</name>
</gene>
<reference evidence="2 3" key="1">
    <citation type="submission" date="2019-07" db="EMBL/GenBank/DDBJ databases">
        <authorList>
            <person name="Zhao L.H."/>
        </authorList>
    </citation>
    <scope>NUCLEOTIDE SEQUENCE [LARGE SCALE GENOMIC DNA]</scope>
    <source>
        <strain evidence="2 3">Co35</strain>
    </source>
</reference>
<sequence length="289" mass="31273">MTVERVESVTGFGGLRLAVSDVGPLDGPAVLLLHGGAQTKASWDEVAQRLARRGWRAVAPDLRGHGESDWAPDGDYSLHALRHDLMSVVRRVGAPVHVVGASLGGLLGLSLAAKRGDAVASLTLIDVVPRNNRSGQRRIIDFLRSGLAGFDSLEAAADSVAAYHGGRRPPDTSGLVKNLRTDEDGRLRWHWDPDFLLEVRHGWVHRRAHHFSNAARSVTAPTQLLIAERSDVVDDAGAESFRELIPHATISLVPEAEHMISGDEQSRFTRAIHEFLTALTTKQGAIADS</sequence>
<dbReference type="InterPro" id="IPR050228">
    <property type="entry name" value="Carboxylesterase_BioH"/>
</dbReference>
<dbReference type="PRINTS" id="PR00412">
    <property type="entry name" value="EPOXHYDRLASE"/>
</dbReference>
<dbReference type="PRINTS" id="PR00111">
    <property type="entry name" value="ABHYDROLASE"/>
</dbReference>
<evidence type="ECO:0000259" key="1">
    <source>
        <dbReference type="Pfam" id="PF00561"/>
    </source>
</evidence>
<dbReference type="Proteomes" id="UP000316988">
    <property type="component" value="Unassembled WGS sequence"/>
</dbReference>
<dbReference type="OrthoDB" id="63519at2"/>
<dbReference type="SUPFAM" id="SSF53474">
    <property type="entry name" value="alpha/beta-Hydrolases"/>
    <property type="match status" value="1"/>
</dbReference>
<dbReference type="InterPro" id="IPR029058">
    <property type="entry name" value="AB_hydrolase_fold"/>
</dbReference>
<evidence type="ECO:0000313" key="3">
    <source>
        <dbReference type="Proteomes" id="UP000316988"/>
    </source>
</evidence>
<dbReference type="EMBL" id="VLNT01000009">
    <property type="protein sequence ID" value="TSD62391.1"/>
    <property type="molecule type" value="Genomic_DNA"/>
</dbReference>
<keyword evidence="3" id="KW-1185">Reference proteome</keyword>
<organism evidence="2 3">
    <name type="scientific">Aeromicrobium piscarium</name>
    <dbReference type="NCBI Taxonomy" id="2590901"/>
    <lineage>
        <taxon>Bacteria</taxon>
        <taxon>Bacillati</taxon>
        <taxon>Actinomycetota</taxon>
        <taxon>Actinomycetes</taxon>
        <taxon>Propionibacteriales</taxon>
        <taxon>Nocardioidaceae</taxon>
        <taxon>Aeromicrobium</taxon>
    </lineage>
</organism>
<keyword evidence="2" id="KW-0378">Hydrolase</keyword>
<dbReference type="InterPro" id="IPR000073">
    <property type="entry name" value="AB_hydrolase_1"/>
</dbReference>
<dbReference type="Pfam" id="PF00561">
    <property type="entry name" value="Abhydrolase_1"/>
    <property type="match status" value="1"/>
</dbReference>
<dbReference type="PANTHER" id="PTHR43194:SF2">
    <property type="entry name" value="PEROXISOMAL MEMBRANE PROTEIN LPX1"/>
    <property type="match status" value="1"/>
</dbReference>
<dbReference type="AlphaFoldDB" id="A0A554S7S5"/>
<evidence type="ECO:0000313" key="2">
    <source>
        <dbReference type="EMBL" id="TSD62391.1"/>
    </source>
</evidence>
<protein>
    <submittedName>
        <fullName evidence="2">Alpha/beta fold hydrolase</fullName>
    </submittedName>
</protein>
<dbReference type="Gene3D" id="3.40.50.1820">
    <property type="entry name" value="alpha/beta hydrolase"/>
    <property type="match status" value="1"/>
</dbReference>
<feature type="domain" description="AB hydrolase-1" evidence="1">
    <location>
        <begin position="28"/>
        <end position="263"/>
    </location>
</feature>
<accession>A0A554S7S5</accession>
<dbReference type="GO" id="GO:0016787">
    <property type="term" value="F:hydrolase activity"/>
    <property type="evidence" value="ECO:0007669"/>
    <property type="project" value="UniProtKB-KW"/>
</dbReference>
<dbReference type="InterPro" id="IPR000639">
    <property type="entry name" value="Epox_hydrolase-like"/>
</dbReference>
<dbReference type="PANTHER" id="PTHR43194">
    <property type="entry name" value="HYDROLASE ALPHA/BETA FOLD FAMILY"/>
    <property type="match status" value="1"/>
</dbReference>
<name>A0A554S7S5_9ACTN</name>